<name>A0A8X7C7P9_9ARAC</name>
<keyword evidence="2" id="KW-1185">Reference proteome</keyword>
<protein>
    <submittedName>
        <fullName evidence="1">Uncharacterized protein</fullName>
    </submittedName>
</protein>
<gene>
    <name evidence="1" type="ORF">TNIN_121491</name>
</gene>
<organism evidence="1 2">
    <name type="scientific">Trichonephila inaurata madagascariensis</name>
    <dbReference type="NCBI Taxonomy" id="2747483"/>
    <lineage>
        <taxon>Eukaryota</taxon>
        <taxon>Metazoa</taxon>
        <taxon>Ecdysozoa</taxon>
        <taxon>Arthropoda</taxon>
        <taxon>Chelicerata</taxon>
        <taxon>Arachnida</taxon>
        <taxon>Araneae</taxon>
        <taxon>Araneomorphae</taxon>
        <taxon>Entelegynae</taxon>
        <taxon>Araneoidea</taxon>
        <taxon>Nephilidae</taxon>
        <taxon>Trichonephila</taxon>
        <taxon>Trichonephila inaurata</taxon>
    </lineage>
</organism>
<dbReference type="EMBL" id="BMAV01011195">
    <property type="protein sequence ID" value="GFY56913.1"/>
    <property type="molecule type" value="Genomic_DNA"/>
</dbReference>
<sequence length="84" mass="9695">MVLPPENQGVAFIRVAKSYIKNFLIPWRYYPTPDCLQKRKINGLNDKRMFANKYPLLYSASSFHEEEINLGSDAYPPMLVSKGL</sequence>
<dbReference type="Proteomes" id="UP000886998">
    <property type="component" value="Unassembled WGS sequence"/>
</dbReference>
<evidence type="ECO:0000313" key="2">
    <source>
        <dbReference type="Proteomes" id="UP000886998"/>
    </source>
</evidence>
<accession>A0A8X7C7P9</accession>
<comment type="caution">
    <text evidence="1">The sequence shown here is derived from an EMBL/GenBank/DDBJ whole genome shotgun (WGS) entry which is preliminary data.</text>
</comment>
<proteinExistence type="predicted"/>
<evidence type="ECO:0000313" key="1">
    <source>
        <dbReference type="EMBL" id="GFY56913.1"/>
    </source>
</evidence>
<dbReference type="AlphaFoldDB" id="A0A8X7C7P9"/>
<reference evidence="1" key="1">
    <citation type="submission" date="2020-08" db="EMBL/GenBank/DDBJ databases">
        <title>Multicomponent nature underlies the extraordinary mechanical properties of spider dragline silk.</title>
        <authorList>
            <person name="Kono N."/>
            <person name="Nakamura H."/>
            <person name="Mori M."/>
            <person name="Yoshida Y."/>
            <person name="Ohtoshi R."/>
            <person name="Malay A.D."/>
            <person name="Moran D.A.P."/>
            <person name="Tomita M."/>
            <person name="Numata K."/>
            <person name="Arakawa K."/>
        </authorList>
    </citation>
    <scope>NUCLEOTIDE SEQUENCE</scope>
</reference>